<comment type="caution">
    <text evidence="3">The sequence shown here is derived from an EMBL/GenBank/DDBJ whole genome shotgun (WGS) entry which is preliminary data.</text>
</comment>
<dbReference type="InterPro" id="IPR006311">
    <property type="entry name" value="TAT_signal"/>
</dbReference>
<dbReference type="RefSeq" id="WP_259415028.1">
    <property type="nucleotide sequence ID" value="NZ_JANWGH010000003.1"/>
</dbReference>
<proteinExistence type="inferred from homology"/>
<name>A0ABT2G893_9BACT</name>
<dbReference type="PROSITE" id="PS51318">
    <property type="entry name" value="TAT"/>
    <property type="match status" value="1"/>
</dbReference>
<dbReference type="PANTHER" id="PTHR13799:SF14">
    <property type="entry name" value="GTP CYCLOHYDROLASE 1 TYPE 2 HOMOLOG"/>
    <property type="match status" value="1"/>
</dbReference>
<protein>
    <submittedName>
        <fullName evidence="3">Nif3-like dinuclear metal center hexameric protein</fullName>
    </submittedName>
</protein>
<dbReference type="PANTHER" id="PTHR13799">
    <property type="entry name" value="NGG1 INTERACTING FACTOR 3"/>
    <property type="match status" value="1"/>
</dbReference>
<sequence length="295" mass="32842">MKKSRRSFLTQSGLLLGAGLTINPIWSFAQSEQREITVGEIMDAFIGQVSGAPFPQTVDTLKVGSRDQIVTGVVTTMFATMEVIERAIALQANFIIPHEPTFFNHLDETEWLEKDAVFQRKYDLMKENGIALWRNHDYIHRLADDGVRLGVVKDLEWEAYYQANSPILNIPQTNLASLIHHLKSKLDVPAMRYVGDLDQSCEKVLLIPGAAGGIAQLEGIMKYNPDVLICGESNEWETPEYVRAANSQGKKLSMIVIGHSASEEGGSEFLETWLESQFPGLPVFHVPSGNSLEII</sequence>
<dbReference type="Pfam" id="PF01784">
    <property type="entry name" value="DUF34_NIF3"/>
    <property type="match status" value="1"/>
</dbReference>
<gene>
    <name evidence="3" type="ORF">NY014_13050</name>
</gene>
<dbReference type="InterPro" id="IPR036069">
    <property type="entry name" value="DUF34/NIF3_sf"/>
</dbReference>
<accession>A0ABT2G893</accession>
<keyword evidence="4" id="KW-1185">Reference proteome</keyword>
<dbReference type="Proteomes" id="UP001206788">
    <property type="component" value="Unassembled WGS sequence"/>
</dbReference>
<evidence type="ECO:0000313" key="4">
    <source>
        <dbReference type="Proteomes" id="UP001206788"/>
    </source>
</evidence>
<evidence type="ECO:0000313" key="3">
    <source>
        <dbReference type="EMBL" id="MCS5491367.1"/>
    </source>
</evidence>
<keyword evidence="2" id="KW-0479">Metal-binding</keyword>
<dbReference type="EMBL" id="JANWGH010000003">
    <property type="protein sequence ID" value="MCS5491367.1"/>
    <property type="molecule type" value="Genomic_DNA"/>
</dbReference>
<dbReference type="SUPFAM" id="SSF102705">
    <property type="entry name" value="NIF3 (NGG1p interacting factor 3)-like"/>
    <property type="match status" value="1"/>
</dbReference>
<organism evidence="3 4">
    <name type="scientific">Algoriphagus limi</name>
    <dbReference type="NCBI Taxonomy" id="2975273"/>
    <lineage>
        <taxon>Bacteria</taxon>
        <taxon>Pseudomonadati</taxon>
        <taxon>Bacteroidota</taxon>
        <taxon>Cytophagia</taxon>
        <taxon>Cytophagales</taxon>
        <taxon>Cyclobacteriaceae</taxon>
        <taxon>Algoriphagus</taxon>
    </lineage>
</organism>
<comment type="similarity">
    <text evidence="1">Belongs to the GTP cyclohydrolase I type 2/NIF3 family.</text>
</comment>
<dbReference type="Gene3D" id="3.40.1390.30">
    <property type="entry name" value="NIF3 (NGG1p interacting factor 3)-like"/>
    <property type="match status" value="2"/>
</dbReference>
<dbReference type="InterPro" id="IPR002678">
    <property type="entry name" value="DUF34/NIF3"/>
</dbReference>
<evidence type="ECO:0000256" key="1">
    <source>
        <dbReference type="ARBA" id="ARBA00006964"/>
    </source>
</evidence>
<evidence type="ECO:0000256" key="2">
    <source>
        <dbReference type="ARBA" id="ARBA00022723"/>
    </source>
</evidence>
<reference evidence="3 4" key="1">
    <citation type="submission" date="2022-08" db="EMBL/GenBank/DDBJ databases">
        <title>Algoriphagus sp. CAU 1643 isolated from mud.</title>
        <authorList>
            <person name="Kim W."/>
        </authorList>
    </citation>
    <scope>NUCLEOTIDE SEQUENCE [LARGE SCALE GENOMIC DNA]</scope>
    <source>
        <strain evidence="3 4">CAU 1643</strain>
    </source>
</reference>